<keyword evidence="3" id="KW-0285">Flavoprotein</keyword>
<dbReference type="PANTHER" id="PTHR43098">
    <property type="entry name" value="L-ORNITHINE N(5)-MONOOXYGENASE-RELATED"/>
    <property type="match status" value="1"/>
</dbReference>
<dbReference type="PRINTS" id="PR00411">
    <property type="entry name" value="PNDRDTASEI"/>
</dbReference>
<organism evidence="8 9">
    <name type="scientific">Novosphingobium guangzhouense</name>
    <dbReference type="NCBI Taxonomy" id="1850347"/>
    <lineage>
        <taxon>Bacteria</taxon>
        <taxon>Pseudomonadati</taxon>
        <taxon>Pseudomonadota</taxon>
        <taxon>Alphaproteobacteria</taxon>
        <taxon>Sphingomonadales</taxon>
        <taxon>Sphingomonadaceae</taxon>
        <taxon>Novosphingobium</taxon>
    </lineage>
</organism>
<sequence length="551" mass="61610">MMGEMVEAANKGIDGKYDAVVVGAGIGGLYAVYKLREMGLSVLGIEAGDNVGGVWYWNRYPGARCDLLTIDYCYTFSPEVDAEWSWSEQFAAQPEILEYINFVADRHELRKDYLFDTRVNRAEYDEARQVWTFRTETGKTFEATYAVMATGPLSVPKRPDFEDFDSFKGELYYSGRWPKEPVSYEGKRVGVVGVGSTGIQIIPVVAQEAKELVVFQRTPSFTMPMRNHKHSAEYTAEIKRNLSAMRAQARNSPLGGVRPATTRPYFSLPPEHRVKIMESAWQNGGHTFLGSFSDLMQNEEANEQVAEFVRGKISQVVSDPATAEALKPRGYPIFARRACLDTNYYETYNEEHVSLVDCFKEPIVGLTEKGVRTAEREIELDMLILATGYDGLTGALMAFDVVGRGGKTINQEWKDGAHSYLGLMMKDFPNLFMICGPNGPSALANIFTINEQNVNWLAGAIDHMRRSGLTAMEPTVEAEHEWMDHVHDLSLNTLVRKANTWYTGANVAGKARGLTMYTGGFKAYREACQDAADDNWRGMVFEKTGVPETVA</sequence>
<dbReference type="InterPro" id="IPR020946">
    <property type="entry name" value="Flavin_mOase-like"/>
</dbReference>
<keyword evidence="9" id="KW-1185">Reference proteome</keyword>
<keyword evidence="5" id="KW-0521">NADP</keyword>
<dbReference type="InterPro" id="IPR050775">
    <property type="entry name" value="FAD-binding_Monooxygenases"/>
</dbReference>
<accession>A0A2K2FU05</accession>
<comment type="similarity">
    <text evidence="2">Belongs to the FAD-binding monooxygenase family.</text>
</comment>
<proteinExistence type="inferred from homology"/>
<evidence type="ECO:0000256" key="7">
    <source>
        <dbReference type="ARBA" id="ARBA00023033"/>
    </source>
</evidence>
<evidence type="ECO:0000313" key="8">
    <source>
        <dbReference type="EMBL" id="PNU02263.1"/>
    </source>
</evidence>
<dbReference type="SUPFAM" id="SSF51905">
    <property type="entry name" value="FAD/NAD(P)-binding domain"/>
    <property type="match status" value="2"/>
</dbReference>
<dbReference type="GO" id="GO:0050661">
    <property type="term" value="F:NADP binding"/>
    <property type="evidence" value="ECO:0007669"/>
    <property type="project" value="InterPro"/>
</dbReference>
<keyword evidence="7 8" id="KW-0503">Monooxygenase</keyword>
<reference evidence="8 9" key="1">
    <citation type="submission" date="2016-05" db="EMBL/GenBank/DDBJ databases">
        <title>Complete genome sequence of Novosphingobium guangzhouense SA925(T).</title>
        <authorList>
            <person name="Sha S."/>
        </authorList>
    </citation>
    <scope>NUCLEOTIDE SEQUENCE [LARGE SCALE GENOMIC DNA]</scope>
    <source>
        <strain evidence="8 9">SA925</strain>
    </source>
</reference>
<evidence type="ECO:0000256" key="1">
    <source>
        <dbReference type="ARBA" id="ARBA00001974"/>
    </source>
</evidence>
<keyword evidence="6" id="KW-0560">Oxidoreductase</keyword>
<evidence type="ECO:0000256" key="6">
    <source>
        <dbReference type="ARBA" id="ARBA00023002"/>
    </source>
</evidence>
<keyword evidence="4" id="KW-0274">FAD</keyword>
<dbReference type="GO" id="GO:0050660">
    <property type="term" value="F:flavin adenine dinucleotide binding"/>
    <property type="evidence" value="ECO:0007669"/>
    <property type="project" value="InterPro"/>
</dbReference>
<dbReference type="EMBL" id="LYMM01000084">
    <property type="protein sequence ID" value="PNU02263.1"/>
    <property type="molecule type" value="Genomic_DNA"/>
</dbReference>
<evidence type="ECO:0000256" key="5">
    <source>
        <dbReference type="ARBA" id="ARBA00022857"/>
    </source>
</evidence>
<name>A0A2K2FU05_9SPHN</name>
<comment type="cofactor">
    <cofactor evidence="1">
        <name>FAD</name>
        <dbReference type="ChEBI" id="CHEBI:57692"/>
    </cofactor>
</comment>
<dbReference type="Proteomes" id="UP000236327">
    <property type="component" value="Unassembled WGS sequence"/>
</dbReference>
<dbReference type="AlphaFoldDB" id="A0A2K2FU05"/>
<dbReference type="Gene3D" id="3.50.50.60">
    <property type="entry name" value="FAD/NAD(P)-binding domain"/>
    <property type="match status" value="2"/>
</dbReference>
<evidence type="ECO:0000256" key="3">
    <source>
        <dbReference type="ARBA" id="ARBA00022630"/>
    </source>
</evidence>
<dbReference type="InterPro" id="IPR036188">
    <property type="entry name" value="FAD/NAD-bd_sf"/>
</dbReference>
<comment type="caution">
    <text evidence="8">The sequence shown here is derived from an EMBL/GenBank/DDBJ whole genome shotgun (WGS) entry which is preliminary data.</text>
</comment>
<evidence type="ECO:0000256" key="2">
    <source>
        <dbReference type="ARBA" id="ARBA00010139"/>
    </source>
</evidence>
<protein>
    <submittedName>
        <fullName evidence="8">Cyclohexanone monooxygenase</fullName>
    </submittedName>
</protein>
<gene>
    <name evidence="8" type="ORF">A8V01_10420</name>
</gene>
<dbReference type="PANTHER" id="PTHR43098:SF3">
    <property type="entry name" value="L-ORNITHINE N(5)-MONOOXYGENASE-RELATED"/>
    <property type="match status" value="1"/>
</dbReference>
<evidence type="ECO:0000256" key="4">
    <source>
        <dbReference type="ARBA" id="ARBA00022827"/>
    </source>
</evidence>
<evidence type="ECO:0000313" key="9">
    <source>
        <dbReference type="Proteomes" id="UP000236327"/>
    </source>
</evidence>
<dbReference type="GO" id="GO:0004499">
    <property type="term" value="F:N,N-dimethylaniline monooxygenase activity"/>
    <property type="evidence" value="ECO:0007669"/>
    <property type="project" value="InterPro"/>
</dbReference>
<dbReference type="Pfam" id="PF00743">
    <property type="entry name" value="FMO-like"/>
    <property type="match status" value="1"/>
</dbReference>